<keyword evidence="1" id="KW-0378">Hydrolase</keyword>
<dbReference type="RefSeq" id="WP_408157396.1">
    <property type="nucleotide sequence ID" value="NZ_JAQQCL010000042.1"/>
</dbReference>
<evidence type="ECO:0000313" key="3">
    <source>
        <dbReference type="EMBL" id="MFM0721291.1"/>
    </source>
</evidence>
<dbReference type="PANTHER" id="PTHR43240">
    <property type="entry name" value="1,4-DIHYDROXY-2-NAPHTHOYL-COA THIOESTERASE 1"/>
    <property type="match status" value="1"/>
</dbReference>
<dbReference type="SUPFAM" id="SSF54637">
    <property type="entry name" value="Thioesterase/thiol ester dehydrase-isomerase"/>
    <property type="match status" value="1"/>
</dbReference>
<dbReference type="Pfam" id="PF03061">
    <property type="entry name" value="4HBT"/>
    <property type="match status" value="1"/>
</dbReference>
<dbReference type="EMBL" id="JAQQCL010000042">
    <property type="protein sequence ID" value="MFM0721291.1"/>
    <property type="molecule type" value="Genomic_DNA"/>
</dbReference>
<comment type="caution">
    <text evidence="3">The sequence shown here is derived from an EMBL/GenBank/DDBJ whole genome shotgun (WGS) entry which is preliminary data.</text>
</comment>
<dbReference type="NCBIfam" id="TIGR00369">
    <property type="entry name" value="unchar_dom_1"/>
    <property type="match status" value="1"/>
</dbReference>
<evidence type="ECO:0000256" key="1">
    <source>
        <dbReference type="ARBA" id="ARBA00022801"/>
    </source>
</evidence>
<dbReference type="CDD" id="cd03443">
    <property type="entry name" value="PaaI_thioesterase"/>
    <property type="match status" value="1"/>
</dbReference>
<feature type="domain" description="Thioesterase" evidence="2">
    <location>
        <begin position="35"/>
        <end position="108"/>
    </location>
</feature>
<evidence type="ECO:0000259" key="2">
    <source>
        <dbReference type="Pfam" id="PF03061"/>
    </source>
</evidence>
<dbReference type="Proteomes" id="UP001629392">
    <property type="component" value="Unassembled WGS sequence"/>
</dbReference>
<dbReference type="InterPro" id="IPR003736">
    <property type="entry name" value="PAAI_dom"/>
</dbReference>
<sequence>MNQWLGMTVREIAPGRVTIAIRWREELISSPERQSIHGGIIATIIDGAGNYALAAVVGGALPTISLSVDYHRRAGPGELTAVARPVHIGRTISTADVLVYDRGGKLVASGRGSYLGAGSAR</sequence>
<reference evidence="3 4" key="1">
    <citation type="journal article" date="2024" name="Chem. Sci.">
        <title>Discovery of megapolipeptins by genome mining of a Burkholderiales bacteria collection.</title>
        <authorList>
            <person name="Paulo B.S."/>
            <person name="Recchia M.J.J."/>
            <person name="Lee S."/>
            <person name="Fergusson C.H."/>
            <person name="Romanowski S.B."/>
            <person name="Hernandez A."/>
            <person name="Krull N."/>
            <person name="Liu D.Y."/>
            <person name="Cavanagh H."/>
            <person name="Bos A."/>
            <person name="Gray C.A."/>
            <person name="Murphy B.T."/>
            <person name="Linington R.G."/>
            <person name="Eustaquio A.S."/>
        </authorList>
    </citation>
    <scope>NUCLEOTIDE SEQUENCE [LARGE SCALE GENOMIC DNA]</scope>
    <source>
        <strain evidence="3 4">RL17-350-BIC-E</strain>
    </source>
</reference>
<proteinExistence type="predicted"/>
<dbReference type="Gene3D" id="3.10.129.10">
    <property type="entry name" value="Hotdog Thioesterase"/>
    <property type="match status" value="1"/>
</dbReference>
<dbReference type="InterPro" id="IPR029069">
    <property type="entry name" value="HotDog_dom_sf"/>
</dbReference>
<name>A0ABW9EQF9_9BURK</name>
<dbReference type="InterPro" id="IPR006683">
    <property type="entry name" value="Thioestr_dom"/>
</dbReference>
<keyword evidence="4" id="KW-1185">Reference proteome</keyword>
<protein>
    <submittedName>
        <fullName evidence="3">PaaI family thioesterase</fullName>
    </submittedName>
</protein>
<accession>A0ABW9EQF9</accession>
<organism evidence="3 4">
    <name type="scientific">Paraburkholderia strydomiana</name>
    <dbReference type="NCBI Taxonomy" id="1245417"/>
    <lineage>
        <taxon>Bacteria</taxon>
        <taxon>Pseudomonadati</taxon>
        <taxon>Pseudomonadota</taxon>
        <taxon>Betaproteobacteria</taxon>
        <taxon>Burkholderiales</taxon>
        <taxon>Burkholderiaceae</taxon>
        <taxon>Paraburkholderia</taxon>
    </lineage>
</organism>
<evidence type="ECO:0000313" key="4">
    <source>
        <dbReference type="Proteomes" id="UP001629392"/>
    </source>
</evidence>
<gene>
    <name evidence="3" type="ORF">PQQ73_33845</name>
</gene>